<dbReference type="GO" id="GO:0004252">
    <property type="term" value="F:serine-type endopeptidase activity"/>
    <property type="evidence" value="ECO:0007669"/>
    <property type="project" value="InterPro"/>
</dbReference>
<dbReference type="InterPro" id="IPR015500">
    <property type="entry name" value="Peptidase_S8_subtilisin-rel"/>
</dbReference>
<dbReference type="Gene3D" id="3.30.70.80">
    <property type="entry name" value="Peptidase S8 propeptide/proteinase inhibitor I9"/>
    <property type="match status" value="1"/>
</dbReference>
<dbReference type="eggNOG" id="ENOG502QTDB">
    <property type="taxonomic scope" value="Eukaryota"/>
</dbReference>
<dbReference type="InParanoid" id="B9R7A0"/>
<dbReference type="STRING" id="3988.B9R7A0"/>
<organism evidence="5 6">
    <name type="scientific">Ricinus communis</name>
    <name type="common">Castor bean</name>
    <dbReference type="NCBI Taxonomy" id="3988"/>
    <lineage>
        <taxon>Eukaryota</taxon>
        <taxon>Viridiplantae</taxon>
        <taxon>Streptophyta</taxon>
        <taxon>Embryophyta</taxon>
        <taxon>Tracheophyta</taxon>
        <taxon>Spermatophyta</taxon>
        <taxon>Magnoliopsida</taxon>
        <taxon>eudicotyledons</taxon>
        <taxon>Gunneridae</taxon>
        <taxon>Pentapetalae</taxon>
        <taxon>rosids</taxon>
        <taxon>fabids</taxon>
        <taxon>Malpighiales</taxon>
        <taxon>Euphorbiaceae</taxon>
        <taxon>Acalyphoideae</taxon>
        <taxon>Acalypheae</taxon>
        <taxon>Ricinus</taxon>
    </lineage>
</organism>
<evidence type="ECO:0000256" key="2">
    <source>
        <dbReference type="ARBA" id="ARBA00011073"/>
    </source>
</evidence>
<dbReference type="AlphaFoldDB" id="B9R7A0"/>
<accession>B9R7A0</accession>
<dbReference type="Proteomes" id="UP000008311">
    <property type="component" value="Unassembled WGS sequence"/>
</dbReference>
<evidence type="ECO:0000256" key="3">
    <source>
        <dbReference type="ARBA" id="ARBA00022729"/>
    </source>
</evidence>
<comment type="similarity">
    <text evidence="2">Belongs to the peptidase S8 family.</text>
</comment>
<dbReference type="Gene3D" id="3.40.50.200">
    <property type="entry name" value="Peptidase S8/S53 domain"/>
    <property type="match status" value="1"/>
</dbReference>
<evidence type="ECO:0000256" key="1">
    <source>
        <dbReference type="ARBA" id="ARBA00004613"/>
    </source>
</evidence>
<dbReference type="GO" id="GO:0005576">
    <property type="term" value="C:extracellular region"/>
    <property type="evidence" value="ECO:0007669"/>
    <property type="project" value="UniProtKB-SubCell"/>
</dbReference>
<dbReference type="EMBL" id="EQ973772">
    <property type="protein sequence ID" value="EEF52380.1"/>
    <property type="molecule type" value="Genomic_DNA"/>
</dbReference>
<proteinExistence type="inferred from homology"/>
<dbReference type="InterPro" id="IPR045051">
    <property type="entry name" value="SBT"/>
</dbReference>
<dbReference type="SUPFAM" id="SSF52743">
    <property type="entry name" value="Subtilisin-like"/>
    <property type="match status" value="1"/>
</dbReference>
<feature type="domain" description="Inhibitor I9" evidence="4">
    <location>
        <begin position="25"/>
        <end position="61"/>
    </location>
</feature>
<dbReference type="GO" id="GO:0006508">
    <property type="term" value="P:proteolysis"/>
    <property type="evidence" value="ECO:0007669"/>
    <property type="project" value="InterPro"/>
</dbReference>
<comment type="subcellular location">
    <subcellularLocation>
        <location evidence="1">Secreted</location>
    </subcellularLocation>
</comment>
<evidence type="ECO:0000313" key="5">
    <source>
        <dbReference type="EMBL" id="EEF52380.1"/>
    </source>
</evidence>
<dbReference type="InterPro" id="IPR036852">
    <property type="entry name" value="Peptidase_S8/S53_dom_sf"/>
</dbReference>
<keyword evidence="3" id="KW-0732">Signal</keyword>
<evidence type="ECO:0000259" key="4">
    <source>
        <dbReference type="Pfam" id="PF05922"/>
    </source>
</evidence>
<dbReference type="InterPro" id="IPR010259">
    <property type="entry name" value="S8pro/Inhibitor_I9"/>
</dbReference>
<dbReference type="Pfam" id="PF05922">
    <property type="entry name" value="Inhibitor_I9"/>
    <property type="match status" value="1"/>
</dbReference>
<evidence type="ECO:0000313" key="6">
    <source>
        <dbReference type="Proteomes" id="UP000008311"/>
    </source>
</evidence>
<name>B9R7A0_RICCO</name>
<keyword evidence="6" id="KW-1185">Reference proteome</keyword>
<reference evidence="6" key="1">
    <citation type="journal article" date="2010" name="Nat. Biotechnol.">
        <title>Draft genome sequence of the oilseed species Ricinus communis.</title>
        <authorList>
            <person name="Chan A.P."/>
            <person name="Crabtree J."/>
            <person name="Zhao Q."/>
            <person name="Lorenzi H."/>
            <person name="Orvis J."/>
            <person name="Puiu D."/>
            <person name="Melake-Berhan A."/>
            <person name="Jones K.M."/>
            <person name="Redman J."/>
            <person name="Chen G."/>
            <person name="Cahoon E.B."/>
            <person name="Gedil M."/>
            <person name="Stanke M."/>
            <person name="Haas B.J."/>
            <person name="Wortman J.R."/>
            <person name="Fraser-Liggett C.M."/>
            <person name="Ravel J."/>
            <person name="Rabinowicz P.D."/>
        </authorList>
    </citation>
    <scope>NUCLEOTIDE SEQUENCE [LARGE SCALE GENOMIC DNA]</scope>
    <source>
        <strain evidence="6">cv. Hale</strain>
    </source>
</reference>
<dbReference type="PANTHER" id="PTHR10795">
    <property type="entry name" value="PROPROTEIN CONVERTASE SUBTILISIN/KEXIN"/>
    <property type="match status" value="1"/>
</dbReference>
<gene>
    <name evidence="5" type="ORF">RCOM_1589800</name>
</gene>
<sequence>MQSEKMKNCKPISFRWTIPTSACFLTHESWHRYTLKSLSHPVDDKEMFLYSYKYVMHGFSASPKFLGLNHKYGLSPTTSYGEGVTIGILDTGIWLESESFNDKGMPPVPQRWKGQYHGTHTSSTAAGRHVFGAEHPMLLERQLYSKVSILKGVLQLSDQQ</sequence>
<dbReference type="PRINTS" id="PR00723">
    <property type="entry name" value="SUBTILISIN"/>
</dbReference>
<protein>
    <recommendedName>
        <fullName evidence="4">Inhibitor I9 domain-containing protein</fullName>
    </recommendedName>
</protein>
<dbReference type="InterPro" id="IPR037045">
    <property type="entry name" value="S8pro/Inhibitor_I9_sf"/>
</dbReference>